<dbReference type="Pfam" id="PF08540">
    <property type="entry name" value="HMG_CoA_synt_C"/>
    <property type="match status" value="2"/>
</dbReference>
<feature type="binding site" evidence="9">
    <location>
        <position position="367"/>
    </location>
    <ligand>
        <name>CoA</name>
        <dbReference type="ChEBI" id="CHEBI:57287"/>
    </ligand>
</feature>
<evidence type="ECO:0000256" key="10">
    <source>
        <dbReference type="RuleBase" id="RU364071"/>
    </source>
</evidence>
<dbReference type="OrthoDB" id="1269963at2759"/>
<dbReference type="PANTHER" id="PTHR43323">
    <property type="entry name" value="3-HYDROXY-3-METHYLGLUTARYL COENZYME A SYNTHASE"/>
    <property type="match status" value="1"/>
</dbReference>
<feature type="domain" description="Hydroxymethylglutaryl-coenzyme A synthase C-terminal" evidence="12">
    <location>
        <begin position="184"/>
        <end position="245"/>
    </location>
</feature>
<keyword evidence="10" id="KW-0753">Steroid metabolism</keyword>
<dbReference type="SUPFAM" id="SSF53901">
    <property type="entry name" value="Thiolase-like"/>
    <property type="match status" value="3"/>
</dbReference>
<protein>
    <recommendedName>
        <fullName evidence="3 10">Hydroxymethylglutaryl-CoA synthase</fullName>
        <shortName evidence="10">HMG-CoA synthase</shortName>
        <ecNumber evidence="3 10">2.3.3.10</ecNumber>
    </recommendedName>
    <alternativeName>
        <fullName evidence="10">3-hydroxy-3-methylglutaryl coenzyme A synthase</fullName>
    </alternativeName>
</protein>
<evidence type="ECO:0000259" key="11">
    <source>
        <dbReference type="Pfam" id="PF01154"/>
    </source>
</evidence>
<evidence type="ECO:0000256" key="2">
    <source>
        <dbReference type="ARBA" id="ARBA00007061"/>
    </source>
</evidence>
<keyword evidence="10" id="KW-0443">Lipid metabolism</keyword>
<feature type="domain" description="Hydroxymethylglutaryl-coenzyme A synthase N-terminal" evidence="11">
    <location>
        <begin position="10"/>
        <end position="183"/>
    </location>
</feature>
<evidence type="ECO:0000256" key="7">
    <source>
        <dbReference type="ARBA" id="ARBA00049887"/>
    </source>
</evidence>
<keyword evidence="14" id="KW-1185">Reference proteome</keyword>
<evidence type="ECO:0000256" key="6">
    <source>
        <dbReference type="ARBA" id="ARBA00023011"/>
    </source>
</evidence>
<dbReference type="NCBIfam" id="TIGR01833">
    <property type="entry name" value="HMG-CoA-S_euk"/>
    <property type="match status" value="2"/>
</dbReference>
<dbReference type="PROSITE" id="PS01226">
    <property type="entry name" value="HMG_COA_SYNTHASE"/>
    <property type="match status" value="1"/>
</dbReference>
<reference evidence="13" key="1">
    <citation type="submission" date="2020-08" db="EMBL/GenBank/DDBJ databases">
        <title>Multicomponent nature underlies the extraordinary mechanical properties of spider dragline silk.</title>
        <authorList>
            <person name="Kono N."/>
            <person name="Nakamura H."/>
            <person name="Mori M."/>
            <person name="Yoshida Y."/>
            <person name="Ohtoshi R."/>
            <person name="Malay A.D."/>
            <person name="Moran D.A.P."/>
            <person name="Tomita M."/>
            <person name="Numata K."/>
            <person name="Arakawa K."/>
        </authorList>
    </citation>
    <scope>NUCLEOTIDE SEQUENCE</scope>
</reference>
<evidence type="ECO:0000256" key="4">
    <source>
        <dbReference type="ARBA" id="ARBA00022679"/>
    </source>
</evidence>
<gene>
    <name evidence="13" type="primary">HMGCS1</name>
    <name evidence="13" type="ORF">NPIL_462111</name>
</gene>
<keyword evidence="6 10" id="KW-0756">Sterol biosynthesis</keyword>
<dbReference type="GO" id="GO:0006084">
    <property type="term" value="P:acetyl-CoA metabolic process"/>
    <property type="evidence" value="ECO:0007669"/>
    <property type="project" value="InterPro"/>
</dbReference>
<comment type="function">
    <text evidence="10">Catalyzes the condensation of acetyl-CoA with acetoacetyl-CoA to form HMG-CoA.</text>
</comment>
<dbReference type="EC" id="2.3.3.10" evidence="3 10"/>
<comment type="pathway">
    <text evidence="1 10">Metabolic intermediate biosynthesis; (R)-mevalonate biosynthesis; (R)-mevalonate from acetyl-CoA: step 2/3.</text>
</comment>
<dbReference type="CDD" id="cd00827">
    <property type="entry name" value="init_cond_enzymes"/>
    <property type="match status" value="1"/>
</dbReference>
<feature type="domain" description="Hydroxymethylglutaryl-coenzyme A synthase C-terminal" evidence="12">
    <location>
        <begin position="282"/>
        <end position="560"/>
    </location>
</feature>
<proteinExistence type="inferred from homology"/>
<feature type="binding site" evidence="9">
    <location>
        <position position="363"/>
    </location>
    <ligand>
        <name>CoA</name>
        <dbReference type="ChEBI" id="CHEBI:57287"/>
    </ligand>
</feature>
<name>A0A8X6JBY5_NEPPI</name>
<dbReference type="InterPro" id="IPR013746">
    <property type="entry name" value="HMG_CoA_synt_C_dom"/>
</dbReference>
<organism evidence="13 14">
    <name type="scientific">Nephila pilipes</name>
    <name type="common">Giant wood spider</name>
    <name type="synonym">Nephila maculata</name>
    <dbReference type="NCBI Taxonomy" id="299642"/>
    <lineage>
        <taxon>Eukaryota</taxon>
        <taxon>Metazoa</taxon>
        <taxon>Ecdysozoa</taxon>
        <taxon>Arthropoda</taxon>
        <taxon>Chelicerata</taxon>
        <taxon>Arachnida</taxon>
        <taxon>Araneae</taxon>
        <taxon>Araneomorphae</taxon>
        <taxon>Entelegynae</taxon>
        <taxon>Araneoidea</taxon>
        <taxon>Nephilidae</taxon>
        <taxon>Nephila</taxon>
    </lineage>
</organism>
<feature type="active site" description="Proton donor/acceptor" evidence="8">
    <location>
        <position position="92"/>
    </location>
</feature>
<dbReference type="GO" id="GO:0016126">
    <property type="term" value="P:sterol biosynthetic process"/>
    <property type="evidence" value="ECO:0007669"/>
    <property type="project" value="UniProtKB-KW"/>
</dbReference>
<evidence type="ECO:0000313" key="13">
    <source>
        <dbReference type="EMBL" id="GFS56657.1"/>
    </source>
</evidence>
<keyword evidence="10" id="KW-1207">Sterol metabolism</keyword>
<feature type="active site" description="Proton donor/acceptor" evidence="8">
    <location>
        <position position="358"/>
    </location>
</feature>
<dbReference type="GO" id="GO:0010142">
    <property type="term" value="P:farnesyl diphosphate biosynthetic process, mevalonate pathway"/>
    <property type="evidence" value="ECO:0007669"/>
    <property type="project" value="InterPro"/>
</dbReference>
<dbReference type="InterPro" id="IPR016039">
    <property type="entry name" value="Thiolase-like"/>
</dbReference>
<keyword evidence="5 10" id="KW-0752">Steroid biosynthesis</keyword>
<evidence type="ECO:0000256" key="8">
    <source>
        <dbReference type="PIRSR" id="PIRSR610122-1"/>
    </source>
</evidence>
<evidence type="ECO:0000256" key="1">
    <source>
        <dbReference type="ARBA" id="ARBA00005218"/>
    </source>
</evidence>
<comment type="catalytic activity">
    <reaction evidence="7">
        <text>acetoacetyl-CoA + acetyl-CoA + H2O = (3S)-3-hydroxy-3-methylglutaryl-CoA + CoA + H(+)</text>
        <dbReference type="Rhea" id="RHEA:10188"/>
        <dbReference type="ChEBI" id="CHEBI:15377"/>
        <dbReference type="ChEBI" id="CHEBI:15378"/>
        <dbReference type="ChEBI" id="CHEBI:43074"/>
        <dbReference type="ChEBI" id="CHEBI:57286"/>
        <dbReference type="ChEBI" id="CHEBI:57287"/>
        <dbReference type="ChEBI" id="CHEBI:57288"/>
        <dbReference type="EC" id="2.3.3.10"/>
    </reaction>
    <physiologicalReaction direction="left-to-right" evidence="7">
        <dbReference type="Rhea" id="RHEA:10189"/>
    </physiologicalReaction>
</comment>
<feature type="binding site" evidence="9">
    <location>
        <position position="218"/>
    </location>
    <ligand>
        <name>CoA</name>
        <dbReference type="ChEBI" id="CHEBI:57287"/>
    </ligand>
</feature>
<keyword evidence="10" id="KW-0444">Lipid biosynthesis</keyword>
<dbReference type="InterPro" id="IPR010122">
    <property type="entry name" value="HMG_CoA_synthase_euk"/>
</dbReference>
<dbReference type="EMBL" id="BMAW01092737">
    <property type="protein sequence ID" value="GFS56657.1"/>
    <property type="molecule type" value="Genomic_DNA"/>
</dbReference>
<evidence type="ECO:0000256" key="3">
    <source>
        <dbReference type="ARBA" id="ARBA00012978"/>
    </source>
</evidence>
<dbReference type="Gene3D" id="3.40.47.10">
    <property type="match status" value="2"/>
</dbReference>
<comment type="similarity">
    <text evidence="2 10">Belongs to the thiolase-like superfamily. HMG-CoA synthase family.</text>
</comment>
<evidence type="ECO:0000256" key="5">
    <source>
        <dbReference type="ARBA" id="ARBA00022955"/>
    </source>
</evidence>
<evidence type="ECO:0000259" key="12">
    <source>
        <dbReference type="Pfam" id="PF08540"/>
    </source>
</evidence>
<dbReference type="InterPro" id="IPR000590">
    <property type="entry name" value="HMG_CoA_synt_AS"/>
</dbReference>
<dbReference type="AlphaFoldDB" id="A0A8X6JBY5"/>
<sequence>MSNQNGHHSWPEKVGIIDIEIYFPSYYVDQNELEVHDNVSKGKYTVGLGQSKMGFCSDREDINSLCLTVVEQLMKKRDLSFNQIGRLEVGTETIIDKSKSVKTVLMELFKESGNHDVEGVDSTNACYGGTAALFNSVAWVESSAWDGRYALVVAGDIAVYAEGNARPTGGAGAVAMLIGPNAPIVLERGLRSTYMEHVYDFYKPNLMSEYPTVDGKLSVQSYAKALDKCYDGFCQKAEKLYKTKGRYALVVAGDIAVYAEGNARPTGGAGAVAMLIGPNAPIVLERGLRSTYMEHVYDFYKPNLMSEYPTVDGKLSVQSYAKALDKCYDGFCQKAEKLYKTKGQICFTLKDLDAMLFHTPYCKLVQKSLGRLSFNDFLRNSGSELDEYKGLERFRDLRLEDTYFNKEVEKAFVDHSQAVFEKKTKPSLLIAKEVGNMYTPSLYACLVSFIASQNIEDLKGIRVGMFSYGSGLAATLFSLHFSDDITKRSSLRSLHDSLQNIKLRLANRIKVTPKTFTEILKLRDTTHHQAPYTPIGNVEDLFPDTWYLEHVDDKHRRTYQQIKKSCIQRNGCITKMNVMNCESTKVSEEFCKVSATPICLSENVQLV</sequence>
<comment type="caution">
    <text evidence="13">The sequence shown here is derived from an EMBL/GenBank/DDBJ whole genome shotgun (WGS) entry which is preliminary data.</text>
</comment>
<evidence type="ECO:0000256" key="9">
    <source>
        <dbReference type="PIRSR" id="PIRSR610122-2"/>
    </source>
</evidence>
<dbReference type="GO" id="GO:0004421">
    <property type="term" value="F:hydroxymethylglutaryl-CoA synthase activity"/>
    <property type="evidence" value="ECO:0007669"/>
    <property type="project" value="UniProtKB-EC"/>
</dbReference>
<keyword evidence="4 10" id="KW-0808">Transferase</keyword>
<accession>A0A8X6JBY5</accession>
<dbReference type="PANTHER" id="PTHR43323:SF2">
    <property type="entry name" value="HYDROXYMETHYLGLUTARYL-COA SYNTHASE"/>
    <property type="match status" value="1"/>
</dbReference>
<dbReference type="Proteomes" id="UP000887013">
    <property type="component" value="Unassembled WGS sequence"/>
</dbReference>
<evidence type="ECO:0000313" key="14">
    <source>
        <dbReference type="Proteomes" id="UP000887013"/>
    </source>
</evidence>
<feature type="binding site" evidence="9">
    <location>
        <position position="164"/>
    </location>
    <ligand>
        <name>CoA</name>
        <dbReference type="ChEBI" id="CHEBI:57287"/>
    </ligand>
</feature>
<dbReference type="Pfam" id="PF01154">
    <property type="entry name" value="HMG_CoA_synt_N"/>
    <property type="match status" value="1"/>
</dbReference>
<feature type="active site" description="Acyl-thioester intermediate" evidence="8">
    <location>
        <position position="126"/>
    </location>
</feature>
<dbReference type="InterPro" id="IPR013528">
    <property type="entry name" value="HMG_CoA_synth_N"/>
</dbReference>